<dbReference type="AlphaFoldDB" id="A0A6I6JZE9"/>
<dbReference type="RefSeq" id="WP_217447789.1">
    <property type="nucleotide sequence ID" value="NZ_CP046401.1"/>
</dbReference>
<keyword evidence="2" id="KW-1185">Reference proteome</keyword>
<organism evidence="1 2">
    <name type="scientific">Maribellus comscasis</name>
    <dbReference type="NCBI Taxonomy" id="2681766"/>
    <lineage>
        <taxon>Bacteria</taxon>
        <taxon>Pseudomonadati</taxon>
        <taxon>Bacteroidota</taxon>
        <taxon>Bacteroidia</taxon>
        <taxon>Marinilabiliales</taxon>
        <taxon>Prolixibacteraceae</taxon>
        <taxon>Maribellus</taxon>
    </lineage>
</organism>
<gene>
    <name evidence="1" type="ORF">GM418_12990</name>
</gene>
<evidence type="ECO:0000313" key="1">
    <source>
        <dbReference type="EMBL" id="QGY44543.1"/>
    </source>
</evidence>
<dbReference type="Gene3D" id="2.40.160.20">
    <property type="match status" value="1"/>
</dbReference>
<evidence type="ECO:0000313" key="2">
    <source>
        <dbReference type="Proteomes" id="UP000428260"/>
    </source>
</evidence>
<dbReference type="EMBL" id="CP046401">
    <property type="protein sequence ID" value="QGY44543.1"/>
    <property type="molecule type" value="Genomic_DNA"/>
</dbReference>
<evidence type="ECO:0008006" key="3">
    <source>
        <dbReference type="Google" id="ProtNLM"/>
    </source>
</evidence>
<dbReference type="InterPro" id="IPR018550">
    <property type="entry name" value="Lipid-A_deacylase-rel"/>
</dbReference>
<name>A0A6I6JZE9_9BACT</name>
<reference evidence="1 2" key="1">
    <citation type="submission" date="2019-11" db="EMBL/GenBank/DDBJ databases">
        <authorList>
            <person name="Zheng R.K."/>
            <person name="Sun C.M."/>
        </authorList>
    </citation>
    <scope>NUCLEOTIDE SEQUENCE [LARGE SCALE GENOMIC DNA]</scope>
    <source>
        <strain evidence="1 2">WC007</strain>
    </source>
</reference>
<dbReference type="Pfam" id="PF09411">
    <property type="entry name" value="PagL"/>
    <property type="match status" value="1"/>
</dbReference>
<sequence>MNKTNINYRMPKAPQWINSKKQDTIVVILLLSCLVFVIPFTNSAFGQESLRLSYIYGNIHPHNSLITPLVKEPVKGFTVGYTWKNHRGGEWRRYFNYPNHGISYNYMSYGNPEILGNSHSLLYYLQFSFLPKRKFFDAGIIEYTGIGYFEKKYDPANNPENQAISTHFNIGATIRFYARVRIKPVYIEYSSGLNHFSNALIKSPNLGINVKNRSITVGYEFEDLPVRKKAPETDGNIKSRHECWIYGATGIKEIQGMENKNYFPVNASLNYSYRTSAVNKMGIGLDFVYDPSIEDYAYLNYNYTGEPSLNFRYGISLHNEFILGRAGIFASYGLNLQMNEYYTRQRYYKAGVKVYFNNLIGVVLLRAIPLFRADLLEFGIGYRIAPKSKKQ</sequence>
<dbReference type="KEGG" id="mcos:GM418_12990"/>
<dbReference type="Proteomes" id="UP000428260">
    <property type="component" value="Chromosome"/>
</dbReference>
<accession>A0A6I6JZE9</accession>
<proteinExistence type="predicted"/>
<protein>
    <recommendedName>
        <fullName evidence="3">Acyloxyacyl hydrolase</fullName>
    </recommendedName>
</protein>